<proteinExistence type="predicted"/>
<dbReference type="AlphaFoldDB" id="A0A0A9HR61"/>
<protein>
    <submittedName>
        <fullName evidence="1">Uncharacterized protein</fullName>
    </submittedName>
</protein>
<reference evidence="1" key="1">
    <citation type="submission" date="2014-09" db="EMBL/GenBank/DDBJ databases">
        <authorList>
            <person name="Magalhaes I.L.F."/>
            <person name="Oliveira U."/>
            <person name="Santos F.R."/>
            <person name="Vidigal T.H.D.A."/>
            <person name="Brescovit A.D."/>
            <person name="Santos A.J."/>
        </authorList>
    </citation>
    <scope>NUCLEOTIDE SEQUENCE</scope>
    <source>
        <tissue evidence="1">Shoot tissue taken approximately 20 cm above the soil surface</tissue>
    </source>
</reference>
<accession>A0A0A9HR61</accession>
<reference evidence="1" key="2">
    <citation type="journal article" date="2015" name="Data Brief">
        <title>Shoot transcriptome of the giant reed, Arundo donax.</title>
        <authorList>
            <person name="Barrero R.A."/>
            <person name="Guerrero F.D."/>
            <person name="Moolhuijzen P."/>
            <person name="Goolsby J.A."/>
            <person name="Tidwell J."/>
            <person name="Bellgard S.E."/>
            <person name="Bellgard M.I."/>
        </authorList>
    </citation>
    <scope>NUCLEOTIDE SEQUENCE</scope>
    <source>
        <tissue evidence="1">Shoot tissue taken approximately 20 cm above the soil surface</tissue>
    </source>
</reference>
<sequence length="68" mass="7964">MYWSFMPVVLCVTLFFPKDKNAVLGLAIIIRKKKRKEIEHVLSLSAGNHMLLFFTRTCFLPRPLWLLA</sequence>
<organism evidence="1">
    <name type="scientific">Arundo donax</name>
    <name type="common">Giant reed</name>
    <name type="synonym">Donax arundinaceus</name>
    <dbReference type="NCBI Taxonomy" id="35708"/>
    <lineage>
        <taxon>Eukaryota</taxon>
        <taxon>Viridiplantae</taxon>
        <taxon>Streptophyta</taxon>
        <taxon>Embryophyta</taxon>
        <taxon>Tracheophyta</taxon>
        <taxon>Spermatophyta</taxon>
        <taxon>Magnoliopsida</taxon>
        <taxon>Liliopsida</taxon>
        <taxon>Poales</taxon>
        <taxon>Poaceae</taxon>
        <taxon>PACMAD clade</taxon>
        <taxon>Arundinoideae</taxon>
        <taxon>Arundineae</taxon>
        <taxon>Arundo</taxon>
    </lineage>
</organism>
<evidence type="ECO:0000313" key="1">
    <source>
        <dbReference type="EMBL" id="JAE39197.1"/>
    </source>
</evidence>
<name>A0A0A9HR61_ARUDO</name>
<dbReference type="EMBL" id="GBRH01158699">
    <property type="protein sequence ID" value="JAE39197.1"/>
    <property type="molecule type" value="Transcribed_RNA"/>
</dbReference>